<dbReference type="AlphaFoldDB" id="A0A6G6J4Q6"/>
<keyword evidence="5" id="KW-1185">Reference proteome</keyword>
<protein>
    <submittedName>
        <fullName evidence="3">Uncharacterized protein</fullName>
    </submittedName>
</protein>
<evidence type="ECO:0000313" key="5">
    <source>
        <dbReference type="Proteomes" id="UP000608450"/>
    </source>
</evidence>
<keyword evidence="1" id="KW-0472">Membrane</keyword>
<name>A0A6G6J4Q6_PSENT</name>
<keyword evidence="1" id="KW-1133">Transmembrane helix</keyword>
<evidence type="ECO:0000313" key="3">
    <source>
        <dbReference type="EMBL" id="QIE90217.1"/>
    </source>
</evidence>
<accession>A0A6G6J4Q6</accession>
<keyword evidence="1" id="KW-0812">Transmembrane</keyword>
<dbReference type="RefSeq" id="WP_065327411.1">
    <property type="nucleotide sequence ID" value="NZ_CP049140.1"/>
</dbReference>
<gene>
    <name evidence="3" type="ORF">G5B91_29795</name>
    <name evidence="2" type="ORF">I5I61_07310</name>
</gene>
<dbReference type="GeneID" id="300412547"/>
<proteinExistence type="predicted"/>
<reference evidence="2 5" key="2">
    <citation type="submission" date="2020-11" db="EMBL/GenBank/DDBJ databases">
        <title>Enhanced detection system for hospital associated transmission using whole genome sequencing surveillance.</title>
        <authorList>
            <person name="Harrison L.H."/>
            <person name="Van Tyne D."/>
            <person name="Marsh J.W."/>
            <person name="Griffith M.P."/>
            <person name="Snyder D.J."/>
            <person name="Cooper V.S."/>
            <person name="Mustapha M."/>
        </authorList>
    </citation>
    <scope>NUCLEOTIDE SEQUENCE [LARGE SCALE GENOMIC DNA]</scope>
    <source>
        <strain evidence="2 5">PSA00705</strain>
    </source>
</reference>
<dbReference type="EMBL" id="CP049140">
    <property type="protein sequence ID" value="QIE90217.1"/>
    <property type="molecule type" value="Genomic_DNA"/>
</dbReference>
<evidence type="ECO:0000313" key="4">
    <source>
        <dbReference type="Proteomes" id="UP000501063"/>
    </source>
</evidence>
<feature type="transmembrane region" description="Helical" evidence="1">
    <location>
        <begin position="16"/>
        <end position="34"/>
    </location>
</feature>
<dbReference type="EMBL" id="JADTFC010000012">
    <property type="protein sequence ID" value="MBG6287251.1"/>
    <property type="molecule type" value="Genomic_DNA"/>
</dbReference>
<evidence type="ECO:0000313" key="2">
    <source>
        <dbReference type="EMBL" id="MBG6287251.1"/>
    </source>
</evidence>
<dbReference type="Proteomes" id="UP000501063">
    <property type="component" value="Chromosome"/>
</dbReference>
<organism evidence="3 4">
    <name type="scientific">Pseudomonas nitroreducens</name>
    <dbReference type="NCBI Taxonomy" id="46680"/>
    <lineage>
        <taxon>Bacteria</taxon>
        <taxon>Pseudomonadati</taxon>
        <taxon>Pseudomonadota</taxon>
        <taxon>Gammaproteobacteria</taxon>
        <taxon>Pseudomonadales</taxon>
        <taxon>Pseudomonadaceae</taxon>
        <taxon>Pseudomonas</taxon>
    </lineage>
</organism>
<dbReference type="KEGG" id="pnt:G5B91_29795"/>
<dbReference type="Proteomes" id="UP000608450">
    <property type="component" value="Unassembled WGS sequence"/>
</dbReference>
<reference evidence="3 4" key="1">
    <citation type="submission" date="2020-02" db="EMBL/GenBank/DDBJ databases">
        <title>Integrative conjugative elements (ICEs) and plasmids drive adaptation of Pseudomonas nitroreducens strain HBP1 to wastewater environment.</title>
        <authorList>
            <person name="Sentchilo V."/>
            <person name="Carraro N."/>
            <person name="Bertelli C."/>
            <person name="van der Meer J.R."/>
        </authorList>
    </citation>
    <scope>NUCLEOTIDE SEQUENCE [LARGE SCALE GENOMIC DNA]</scope>
    <source>
        <strain evidence="3 4">HBP1</strain>
    </source>
</reference>
<sequence length="212" mass="22692">MQTVTLPSLQRHYQNFLPLLAIAAALGCTLVLFNTGSTDDGKQRDTALSPSTSPIYSAPSTEAFEHADDYLKDIDKAMSDGLAVLRGGDSKSITSQSRYFNALVNAGYAQFGSSYYDPLGSCGVTGSSARHLWHTQIRALSADAGHSIAGEVANARAILQRDRQSCLDAVRLPLEEALKWAPTALSGLNLVPTWQGSAGWLESTVERSSTNL</sequence>
<evidence type="ECO:0000256" key="1">
    <source>
        <dbReference type="SAM" id="Phobius"/>
    </source>
</evidence>